<evidence type="ECO:0000313" key="3">
    <source>
        <dbReference type="Proteomes" id="UP001530315"/>
    </source>
</evidence>
<evidence type="ECO:0000313" key="2">
    <source>
        <dbReference type="EMBL" id="KAL3798924.1"/>
    </source>
</evidence>
<feature type="region of interest" description="Disordered" evidence="1">
    <location>
        <begin position="1"/>
        <end position="56"/>
    </location>
</feature>
<accession>A0ABD3QES9</accession>
<keyword evidence="3" id="KW-1185">Reference proteome</keyword>
<reference evidence="2 3" key="1">
    <citation type="submission" date="2024-10" db="EMBL/GenBank/DDBJ databases">
        <title>Updated reference genomes for cyclostephanoid diatoms.</title>
        <authorList>
            <person name="Roberts W.R."/>
            <person name="Alverson A.J."/>
        </authorList>
    </citation>
    <scope>NUCLEOTIDE SEQUENCE [LARGE SCALE GENOMIC DNA]</scope>
    <source>
        <strain evidence="2 3">AJA276-08</strain>
    </source>
</reference>
<organism evidence="2 3">
    <name type="scientific">Stephanodiscus triporus</name>
    <dbReference type="NCBI Taxonomy" id="2934178"/>
    <lineage>
        <taxon>Eukaryota</taxon>
        <taxon>Sar</taxon>
        <taxon>Stramenopiles</taxon>
        <taxon>Ochrophyta</taxon>
        <taxon>Bacillariophyta</taxon>
        <taxon>Coscinodiscophyceae</taxon>
        <taxon>Thalassiosirophycidae</taxon>
        <taxon>Stephanodiscales</taxon>
        <taxon>Stephanodiscaceae</taxon>
        <taxon>Stephanodiscus</taxon>
    </lineage>
</organism>
<sequence length="364" mass="38568">MRLEDEFVDVMPIVSSHPTTTTTTTTRGGDGDGGSDGDGPRERDDDIDDDSNGKRWMWHGGAVAESSLPSSSGPAAVAAMYCPPSNADRVLKVRLDGGGGVETIGPDLSWSGGRNKWYGGILGADGCVYAPPYAATGVLRIDPRTDAVDVLGNFPSGGYKWHGGMLAKSTGVIYAFPSHANEVLCIDTNPADGPVVGVGDESWRVSTIPIRRHEGDADAPDLRYKWLGGSHGADGCIYGMPSDATSILRIDPIKNEATTFGTVPNSINKWQGGVLSSVDKCFYAVPANMDCVLRVNTNLGDDGNDASSPSYLRIEYVGKGCFPDIDDKWQGGFVGRDGRIYAIPENSESVMMITPGDVPSVELL</sequence>
<proteinExistence type="predicted"/>
<name>A0ABD3QES9_9STRA</name>
<gene>
    <name evidence="2" type="ORF">ACHAW5_006084</name>
</gene>
<protein>
    <submittedName>
        <fullName evidence="2">Uncharacterized protein</fullName>
    </submittedName>
</protein>
<comment type="caution">
    <text evidence="2">The sequence shown here is derived from an EMBL/GenBank/DDBJ whole genome shotgun (WGS) entry which is preliminary data.</text>
</comment>
<evidence type="ECO:0000256" key="1">
    <source>
        <dbReference type="SAM" id="MobiDB-lite"/>
    </source>
</evidence>
<dbReference type="EMBL" id="JALLAZ020000276">
    <property type="protein sequence ID" value="KAL3798924.1"/>
    <property type="molecule type" value="Genomic_DNA"/>
</dbReference>
<dbReference type="Proteomes" id="UP001530315">
    <property type="component" value="Unassembled WGS sequence"/>
</dbReference>
<dbReference type="AlphaFoldDB" id="A0ABD3QES9"/>